<accession>A0A382J4Q7</accession>
<dbReference type="SUPFAM" id="SSF143011">
    <property type="entry name" value="RelE-like"/>
    <property type="match status" value="1"/>
</dbReference>
<organism evidence="1">
    <name type="scientific">marine metagenome</name>
    <dbReference type="NCBI Taxonomy" id="408172"/>
    <lineage>
        <taxon>unclassified sequences</taxon>
        <taxon>metagenomes</taxon>
        <taxon>ecological metagenomes</taxon>
    </lineage>
</organism>
<dbReference type="EMBL" id="UINC01071285">
    <property type="protein sequence ID" value="SVC06063.1"/>
    <property type="molecule type" value="Genomic_DNA"/>
</dbReference>
<evidence type="ECO:0008006" key="2">
    <source>
        <dbReference type="Google" id="ProtNLM"/>
    </source>
</evidence>
<reference evidence="1" key="1">
    <citation type="submission" date="2018-05" db="EMBL/GenBank/DDBJ databases">
        <authorList>
            <person name="Lanie J.A."/>
            <person name="Ng W.-L."/>
            <person name="Kazmierczak K.M."/>
            <person name="Andrzejewski T.M."/>
            <person name="Davidsen T.M."/>
            <person name="Wayne K.J."/>
            <person name="Tettelin H."/>
            <person name="Glass J.I."/>
            <person name="Rusch D."/>
            <person name="Podicherti R."/>
            <person name="Tsui H.-C.T."/>
            <person name="Winkler M.E."/>
        </authorList>
    </citation>
    <scope>NUCLEOTIDE SEQUENCE</scope>
</reference>
<protein>
    <recommendedName>
        <fullName evidence="2">Cytotoxic translational repressor of toxin-antitoxin stability system</fullName>
    </recommendedName>
</protein>
<dbReference type="InterPro" id="IPR035093">
    <property type="entry name" value="RelE/ParE_toxin_dom_sf"/>
</dbReference>
<sequence>MTPFQIIFTPTAAAELGTLPKELQLEILGDFRGLPNDVRSDEMDSFGRLNRDGRHLFRFRLGSYRVYFERHEFGVLIHRILHAKKHLRDFLFRNKLPGGEDRVLEETPEFWKLIESAKSADC</sequence>
<dbReference type="AlphaFoldDB" id="A0A382J4Q7"/>
<gene>
    <name evidence="1" type="ORF">METZ01_LOCUS258917</name>
</gene>
<dbReference type="Gene3D" id="3.30.2310.20">
    <property type="entry name" value="RelE-like"/>
    <property type="match status" value="1"/>
</dbReference>
<proteinExistence type="predicted"/>
<name>A0A382J4Q7_9ZZZZ</name>
<evidence type="ECO:0000313" key="1">
    <source>
        <dbReference type="EMBL" id="SVC06063.1"/>
    </source>
</evidence>